<dbReference type="GeneTree" id="ENSGT00390000001798"/>
<dbReference type="GO" id="GO:0010172">
    <property type="term" value="P:embryonic body morphogenesis"/>
    <property type="evidence" value="ECO:0007669"/>
    <property type="project" value="Ensembl"/>
</dbReference>
<protein>
    <submittedName>
        <fullName evidence="3">OFD1 centriole and centriolar satellite protein</fullName>
    </submittedName>
</protein>
<reference evidence="3" key="1">
    <citation type="submission" date="2025-08" db="UniProtKB">
        <authorList>
            <consortium name="Ensembl"/>
        </authorList>
    </citation>
    <scope>IDENTIFICATION</scope>
</reference>
<evidence type="ECO:0000313" key="4">
    <source>
        <dbReference type="Proteomes" id="UP000472273"/>
    </source>
</evidence>
<feature type="region of interest" description="Disordered" evidence="2">
    <location>
        <begin position="536"/>
        <end position="570"/>
    </location>
</feature>
<dbReference type="GO" id="GO:0036064">
    <property type="term" value="C:ciliary basal body"/>
    <property type="evidence" value="ECO:0007669"/>
    <property type="project" value="Ensembl"/>
</dbReference>
<dbReference type="Proteomes" id="UP000472273">
    <property type="component" value="Unplaced"/>
</dbReference>
<feature type="region of interest" description="Disordered" evidence="2">
    <location>
        <begin position="582"/>
        <end position="609"/>
    </location>
</feature>
<dbReference type="PANTHER" id="PTHR39063:SF1">
    <property type="entry name" value="OFD1 CENTRIOLE AND CENTRIOLAR SATELLITE PROTEIN"/>
    <property type="match status" value="1"/>
</dbReference>
<dbReference type="GO" id="GO:0043014">
    <property type="term" value="F:alpha-tubulin binding"/>
    <property type="evidence" value="ECO:0007669"/>
    <property type="project" value="Ensembl"/>
</dbReference>
<evidence type="ECO:0000256" key="2">
    <source>
        <dbReference type="SAM" id="MobiDB-lite"/>
    </source>
</evidence>
<dbReference type="GO" id="GO:0005814">
    <property type="term" value="C:centriole"/>
    <property type="evidence" value="ECO:0007669"/>
    <property type="project" value="Ensembl"/>
</dbReference>
<dbReference type="PANTHER" id="PTHR39063">
    <property type="entry name" value="ORAL-FACIAL-DIGITAL SYNDROME 1 PROTEIN HOMOLOG"/>
    <property type="match status" value="1"/>
</dbReference>
<organism evidence="3 4">
    <name type="scientific">Pseudonaja textilis</name>
    <name type="common">Eastern brown snake</name>
    <dbReference type="NCBI Taxonomy" id="8673"/>
    <lineage>
        <taxon>Eukaryota</taxon>
        <taxon>Metazoa</taxon>
        <taxon>Chordata</taxon>
        <taxon>Craniata</taxon>
        <taxon>Vertebrata</taxon>
        <taxon>Euteleostomi</taxon>
        <taxon>Lepidosauria</taxon>
        <taxon>Squamata</taxon>
        <taxon>Bifurcata</taxon>
        <taxon>Unidentata</taxon>
        <taxon>Episquamata</taxon>
        <taxon>Toxicofera</taxon>
        <taxon>Serpentes</taxon>
        <taxon>Colubroidea</taxon>
        <taxon>Elapidae</taxon>
        <taxon>Hydrophiinae</taxon>
        <taxon>Pseudonaja</taxon>
    </lineage>
</organism>
<dbReference type="GO" id="GO:0034451">
    <property type="term" value="C:centriolar satellite"/>
    <property type="evidence" value="ECO:0007669"/>
    <property type="project" value="Ensembl"/>
</dbReference>
<dbReference type="GO" id="GO:0042802">
    <property type="term" value="F:identical protein binding"/>
    <property type="evidence" value="ECO:0007669"/>
    <property type="project" value="Ensembl"/>
</dbReference>
<feature type="coiled-coil region" evidence="1">
    <location>
        <begin position="504"/>
        <end position="531"/>
    </location>
</feature>
<dbReference type="GO" id="GO:0060287">
    <property type="term" value="P:epithelial cilium movement involved in determination of left/right asymmetry"/>
    <property type="evidence" value="ECO:0007669"/>
    <property type="project" value="Ensembl"/>
</dbReference>
<dbReference type="GO" id="GO:0060090">
    <property type="term" value="F:molecular adaptor activity"/>
    <property type="evidence" value="ECO:0007669"/>
    <property type="project" value="Ensembl"/>
</dbReference>
<dbReference type="AlphaFoldDB" id="A0A670Y7K5"/>
<feature type="coiled-coil region" evidence="1">
    <location>
        <begin position="165"/>
        <end position="431"/>
    </location>
</feature>
<keyword evidence="4" id="KW-1185">Reference proteome</keyword>
<gene>
    <name evidence="3" type="primary">OFD1</name>
</gene>
<proteinExistence type="predicted"/>
<keyword evidence="1" id="KW-0175">Coiled coil</keyword>
<dbReference type="GO" id="GO:2000314">
    <property type="term" value="P:negative regulation of fibroblast growth factor receptor signaling pathway involved in neural plate anterior/posterior pattern formation"/>
    <property type="evidence" value="ECO:0007669"/>
    <property type="project" value="Ensembl"/>
</dbReference>
<dbReference type="GO" id="GO:0005576">
    <property type="term" value="C:extracellular region"/>
    <property type="evidence" value="ECO:0007669"/>
    <property type="project" value="GOC"/>
</dbReference>
<dbReference type="InterPro" id="IPR055289">
    <property type="entry name" value="OFD1"/>
</dbReference>
<sequence length="705" mass="82625">MDFYLQISDLTKASTKGFLVQMLTELVGYNFCKETCSAETQTSSALYKESLAEKLQLIDEQFAGMYPQRHLSESFHVKLAEYKREIEQQLQAEMSQKLQHFKDVEIAKIKMDERAKSQKEISELRKEFQRDHQAKSEALTSRERNAIERLHKQQEIDAKEIYLQRQTLLKDIETVRSREEELRKRIEAFEIAQKLQESKNKAVEDSLHRRENNVKNIEETYDQKLKNELLNYQLELKEEYITRTKKFAENEREQKEKAMLLHEETIAFNSKKKEFNQAVLRAKELEMENDSVKAQVLLLSKQNQLLTEKLKEVSDYPTLKEEKIKYQAQNKLLEQQLEEAHNENLQLQDKLSHLSSDFKVLQAELKRMEHAKKLECEESETHKRVFEKQLQKEMDHCVQLKAQLSDYENTIRKLNVQIEELKLQWKQTQTALQNEVYRNPKPSLVDRSVIDLIDDKVVPHDIYIDRAFLKTQPVTSVRMGNPGPSHNNHIVKFNTSPDSDLEFVATTKARIKELEREAECLEEAYRNYQHKVTQRAIDSTKIPSSSQSPSNCILAPQQRKRSTQENALSQEHSFHFQKSKSYTWAPGNENHFNTTPKKPSRRLSSTPVSKARRNISKNLFNEGMQLDTYEIWFLWCELQALLISKFGVIILHQCLKVPCMFQTYNTCICAHFKLVCSFSAILSHDELEQSPNDSSFIHLVQGGFI</sequence>
<feature type="compositionally biased region" description="Polar residues" evidence="2">
    <location>
        <begin position="590"/>
        <end position="608"/>
    </location>
</feature>
<evidence type="ECO:0000256" key="1">
    <source>
        <dbReference type="SAM" id="Coils"/>
    </source>
</evidence>
<dbReference type="OMA" id="NTCICAH"/>
<evidence type="ECO:0000313" key="3">
    <source>
        <dbReference type="Ensembl" id="ENSPTXP00000007884.1"/>
    </source>
</evidence>
<accession>A0A670Y7K5</accession>
<name>A0A670Y7K5_PSETE</name>
<reference evidence="3" key="2">
    <citation type="submission" date="2025-09" db="UniProtKB">
        <authorList>
            <consortium name="Ensembl"/>
        </authorList>
    </citation>
    <scope>IDENTIFICATION</scope>
</reference>
<dbReference type="Ensembl" id="ENSPTXT00000008161.1">
    <property type="protein sequence ID" value="ENSPTXP00000007884.1"/>
    <property type="gene ID" value="ENSPTXG00000005727.1"/>
</dbReference>
<dbReference type="GO" id="GO:0043015">
    <property type="term" value="F:gamma-tubulin binding"/>
    <property type="evidence" value="ECO:0007669"/>
    <property type="project" value="Ensembl"/>
</dbReference>
<dbReference type="GO" id="GO:0035082">
    <property type="term" value="P:axoneme assembly"/>
    <property type="evidence" value="ECO:0007669"/>
    <property type="project" value="Ensembl"/>
</dbReference>